<gene>
    <name evidence="1" type="ORF">QBC37DRAFT_427542</name>
</gene>
<comment type="caution">
    <text evidence="1">The sequence shown here is derived from an EMBL/GenBank/DDBJ whole genome shotgun (WGS) entry which is preliminary data.</text>
</comment>
<proteinExistence type="predicted"/>
<reference evidence="1" key="2">
    <citation type="submission" date="2023-05" db="EMBL/GenBank/DDBJ databases">
        <authorList>
            <consortium name="Lawrence Berkeley National Laboratory"/>
            <person name="Steindorff A."/>
            <person name="Hensen N."/>
            <person name="Bonometti L."/>
            <person name="Westerberg I."/>
            <person name="Brannstrom I.O."/>
            <person name="Guillou S."/>
            <person name="Cros-Aarteil S."/>
            <person name="Calhoun S."/>
            <person name="Haridas S."/>
            <person name="Kuo A."/>
            <person name="Mondo S."/>
            <person name="Pangilinan J."/>
            <person name="Riley R."/>
            <person name="Labutti K."/>
            <person name="Andreopoulos B."/>
            <person name="Lipzen A."/>
            <person name="Chen C."/>
            <person name="Yanf M."/>
            <person name="Daum C."/>
            <person name="Ng V."/>
            <person name="Clum A."/>
            <person name="Ohm R."/>
            <person name="Martin F."/>
            <person name="Silar P."/>
            <person name="Natvig D."/>
            <person name="Lalanne C."/>
            <person name="Gautier V."/>
            <person name="Ament-Velasquez S.L."/>
            <person name="Kruys A."/>
            <person name="Hutchinson M.I."/>
            <person name="Powell A.J."/>
            <person name="Barry K."/>
            <person name="Miller A.N."/>
            <person name="Grigoriev I.V."/>
            <person name="Debuchy R."/>
            <person name="Gladieux P."/>
            <person name="Thoren M.H."/>
            <person name="Johannesson H."/>
        </authorList>
    </citation>
    <scope>NUCLEOTIDE SEQUENCE</scope>
    <source>
        <strain evidence="1">PSN293</strain>
    </source>
</reference>
<dbReference type="AlphaFoldDB" id="A0AAN6Y2N1"/>
<sequence length="86" mass="9858">MHVRSLSPGFMLLVTKWRGEAAAQGNKRETFQGYWPELSMSTLLLHNHLVGFWRRLASLNRCRWCACACRLVKKGCGRILGVLNRV</sequence>
<keyword evidence="2" id="KW-1185">Reference proteome</keyword>
<dbReference type="EMBL" id="MU858157">
    <property type="protein sequence ID" value="KAK4211093.1"/>
    <property type="molecule type" value="Genomic_DNA"/>
</dbReference>
<evidence type="ECO:0000313" key="1">
    <source>
        <dbReference type="EMBL" id="KAK4211093.1"/>
    </source>
</evidence>
<name>A0AAN6Y2N1_9PEZI</name>
<organism evidence="1 2">
    <name type="scientific">Rhypophila decipiens</name>
    <dbReference type="NCBI Taxonomy" id="261697"/>
    <lineage>
        <taxon>Eukaryota</taxon>
        <taxon>Fungi</taxon>
        <taxon>Dikarya</taxon>
        <taxon>Ascomycota</taxon>
        <taxon>Pezizomycotina</taxon>
        <taxon>Sordariomycetes</taxon>
        <taxon>Sordariomycetidae</taxon>
        <taxon>Sordariales</taxon>
        <taxon>Naviculisporaceae</taxon>
        <taxon>Rhypophila</taxon>
    </lineage>
</organism>
<protein>
    <submittedName>
        <fullName evidence="1">Uncharacterized protein</fullName>
    </submittedName>
</protein>
<reference evidence="1" key="1">
    <citation type="journal article" date="2023" name="Mol. Phylogenet. Evol.">
        <title>Genome-scale phylogeny and comparative genomics of the fungal order Sordariales.</title>
        <authorList>
            <person name="Hensen N."/>
            <person name="Bonometti L."/>
            <person name="Westerberg I."/>
            <person name="Brannstrom I.O."/>
            <person name="Guillou S."/>
            <person name="Cros-Aarteil S."/>
            <person name="Calhoun S."/>
            <person name="Haridas S."/>
            <person name="Kuo A."/>
            <person name="Mondo S."/>
            <person name="Pangilinan J."/>
            <person name="Riley R."/>
            <person name="LaButti K."/>
            <person name="Andreopoulos B."/>
            <person name="Lipzen A."/>
            <person name="Chen C."/>
            <person name="Yan M."/>
            <person name="Daum C."/>
            <person name="Ng V."/>
            <person name="Clum A."/>
            <person name="Steindorff A."/>
            <person name="Ohm R.A."/>
            <person name="Martin F."/>
            <person name="Silar P."/>
            <person name="Natvig D.O."/>
            <person name="Lalanne C."/>
            <person name="Gautier V."/>
            <person name="Ament-Velasquez S.L."/>
            <person name="Kruys A."/>
            <person name="Hutchinson M.I."/>
            <person name="Powell A.J."/>
            <person name="Barry K."/>
            <person name="Miller A.N."/>
            <person name="Grigoriev I.V."/>
            <person name="Debuchy R."/>
            <person name="Gladieux P."/>
            <person name="Hiltunen Thoren M."/>
            <person name="Johannesson H."/>
        </authorList>
    </citation>
    <scope>NUCLEOTIDE SEQUENCE</scope>
    <source>
        <strain evidence="1">PSN293</strain>
    </source>
</reference>
<evidence type="ECO:0000313" key="2">
    <source>
        <dbReference type="Proteomes" id="UP001301769"/>
    </source>
</evidence>
<dbReference type="Proteomes" id="UP001301769">
    <property type="component" value="Unassembled WGS sequence"/>
</dbReference>
<accession>A0AAN6Y2N1</accession>